<protein>
    <submittedName>
        <fullName evidence="3">N-acetylmuramidase family protein</fullName>
    </submittedName>
</protein>
<evidence type="ECO:0000313" key="3">
    <source>
        <dbReference type="EMBL" id="QVK22206.1"/>
    </source>
</evidence>
<dbReference type="Gene3D" id="1.10.101.10">
    <property type="entry name" value="PGBD-like superfamily/PGBD"/>
    <property type="match status" value="1"/>
</dbReference>
<evidence type="ECO:0000259" key="2">
    <source>
        <dbReference type="Pfam" id="PF11860"/>
    </source>
</evidence>
<dbReference type="EMBL" id="CP074572">
    <property type="protein sequence ID" value="QVK22206.1"/>
    <property type="molecule type" value="Genomic_DNA"/>
</dbReference>
<name>A0ABX8DD96_9GAMM</name>
<reference evidence="3 4" key="1">
    <citation type="journal article" date="2012" name="Int. J. Syst. Evol. Microbiol.">
        <title>Shewanella dokdonensis sp. nov., isolated from seawater.</title>
        <authorList>
            <person name="Sung H.R."/>
            <person name="Yoon J.H."/>
            <person name="Ghim S.Y."/>
        </authorList>
    </citation>
    <scope>NUCLEOTIDE SEQUENCE [LARGE SCALE GENOMIC DNA]</scope>
    <source>
        <strain evidence="3 4">DSM 23626</strain>
    </source>
</reference>
<dbReference type="InterPro" id="IPR036365">
    <property type="entry name" value="PGBD-like_sf"/>
</dbReference>
<gene>
    <name evidence="3" type="ORF">KHX94_12270</name>
</gene>
<dbReference type="InterPro" id="IPR024408">
    <property type="entry name" value="Muramidase"/>
</dbReference>
<organism evidence="3 4">
    <name type="scientific">Shewanella dokdonensis</name>
    <dbReference type="NCBI Taxonomy" id="712036"/>
    <lineage>
        <taxon>Bacteria</taxon>
        <taxon>Pseudomonadati</taxon>
        <taxon>Pseudomonadota</taxon>
        <taxon>Gammaproteobacteria</taxon>
        <taxon>Alteromonadales</taxon>
        <taxon>Shewanellaceae</taxon>
        <taxon>Shewanella</taxon>
    </lineage>
</organism>
<evidence type="ECO:0000259" key="1">
    <source>
        <dbReference type="Pfam" id="PF01471"/>
    </source>
</evidence>
<proteinExistence type="predicted"/>
<dbReference type="Pfam" id="PF01471">
    <property type="entry name" value="PG_binding_1"/>
    <property type="match status" value="1"/>
</dbReference>
<dbReference type="InterPro" id="IPR036366">
    <property type="entry name" value="PGBDSf"/>
</dbReference>
<dbReference type="RefSeq" id="WP_213680863.1">
    <property type="nucleotide sequence ID" value="NZ_CP074572.1"/>
</dbReference>
<accession>A0ABX8DD96</accession>
<dbReference type="SUPFAM" id="SSF47090">
    <property type="entry name" value="PGBD-like"/>
    <property type="match status" value="1"/>
</dbReference>
<feature type="domain" description="N-acetylmuramidase" evidence="2">
    <location>
        <begin position="88"/>
        <end position="259"/>
    </location>
</feature>
<evidence type="ECO:0000313" key="4">
    <source>
        <dbReference type="Proteomes" id="UP000676428"/>
    </source>
</evidence>
<sequence>MMLQLGAKGHQVKWLQQQLLQQGTVIAVDGDYGEATRQAVLRYQLDNDLPPTGSVGPRMLARLAGKARPELLTLRDLQQAANTLEIALATMVALANVESQGNGFFDNGKAVILYERHIFYRQIAVTDQAQANVLAERYPNLCNPKPGGYIGGANEYSRLRAACSLDMDAAIEACSWGMFQIMGMHWQSLGYDSAIAMSRAMAASEAEQLNALVKFIMADSKLHQALQQRKWGEFAKRYNGPNYQANNYDIKLARSYQQLDVLLKEQGYE</sequence>
<dbReference type="Pfam" id="PF11860">
    <property type="entry name" value="Muramidase"/>
    <property type="match status" value="1"/>
</dbReference>
<dbReference type="Proteomes" id="UP000676428">
    <property type="component" value="Chromosome"/>
</dbReference>
<keyword evidence="4" id="KW-1185">Reference proteome</keyword>
<feature type="domain" description="Peptidoglycan binding-like" evidence="1">
    <location>
        <begin position="9"/>
        <end position="63"/>
    </location>
</feature>
<dbReference type="InterPro" id="IPR002477">
    <property type="entry name" value="Peptidoglycan-bd-like"/>
</dbReference>